<dbReference type="InterPro" id="IPR007309">
    <property type="entry name" value="TFIIIC_Bblock-bd"/>
</dbReference>
<dbReference type="EMBL" id="MU001632">
    <property type="protein sequence ID" value="KAF2486315.1"/>
    <property type="molecule type" value="Genomic_DNA"/>
</dbReference>
<feature type="domain" description="Transcription factor tau subunit sfc3/Tfc3 C-terminal" evidence="8">
    <location>
        <begin position="1920"/>
        <end position="2162"/>
    </location>
</feature>
<dbReference type="Pfam" id="PF04182">
    <property type="entry name" value="B-block_TFIIIC"/>
    <property type="match status" value="1"/>
</dbReference>
<dbReference type="GO" id="GO:0042791">
    <property type="term" value="P:5S class rRNA transcription by RNA polymerase III"/>
    <property type="evidence" value="ECO:0007669"/>
    <property type="project" value="TreeGrafter"/>
</dbReference>
<proteinExistence type="predicted"/>
<feature type="region of interest" description="Disordered" evidence="6">
    <location>
        <begin position="1432"/>
        <end position="1482"/>
    </location>
</feature>
<keyword evidence="2" id="KW-0597">Phosphoprotein</keyword>
<dbReference type="PANTHER" id="PTHR15180">
    <property type="entry name" value="GENERAL TRANSCRIPTION FACTOR 3C POLYPEPTIDE 1"/>
    <property type="match status" value="1"/>
</dbReference>
<keyword evidence="5" id="KW-0539">Nucleus</keyword>
<dbReference type="OrthoDB" id="5403573at2759"/>
<keyword evidence="4" id="KW-0804">Transcription</keyword>
<dbReference type="GO" id="GO:0000127">
    <property type="term" value="C:transcription factor TFIIIC complex"/>
    <property type="evidence" value="ECO:0007669"/>
    <property type="project" value="InterPro"/>
</dbReference>
<dbReference type="InterPro" id="IPR046488">
    <property type="entry name" value="Sfc3/Tfc3_C"/>
</dbReference>
<evidence type="ECO:0000313" key="9">
    <source>
        <dbReference type="EMBL" id="KAF2486315.1"/>
    </source>
</evidence>
<organism evidence="9 10">
    <name type="scientific">Neohortaea acidophila</name>
    <dbReference type="NCBI Taxonomy" id="245834"/>
    <lineage>
        <taxon>Eukaryota</taxon>
        <taxon>Fungi</taxon>
        <taxon>Dikarya</taxon>
        <taxon>Ascomycota</taxon>
        <taxon>Pezizomycotina</taxon>
        <taxon>Dothideomycetes</taxon>
        <taxon>Dothideomycetidae</taxon>
        <taxon>Mycosphaerellales</taxon>
        <taxon>Teratosphaeriaceae</taxon>
        <taxon>Neohortaea</taxon>
    </lineage>
</organism>
<feature type="compositionally biased region" description="Low complexity" evidence="6">
    <location>
        <begin position="1689"/>
        <end position="1702"/>
    </location>
</feature>
<evidence type="ECO:0000256" key="6">
    <source>
        <dbReference type="SAM" id="MobiDB-lite"/>
    </source>
</evidence>
<dbReference type="Proteomes" id="UP000799767">
    <property type="component" value="Unassembled WGS sequence"/>
</dbReference>
<feature type="region of interest" description="Disordered" evidence="6">
    <location>
        <begin position="335"/>
        <end position="380"/>
    </location>
</feature>
<evidence type="ECO:0000259" key="7">
    <source>
        <dbReference type="Pfam" id="PF04182"/>
    </source>
</evidence>
<evidence type="ECO:0000256" key="1">
    <source>
        <dbReference type="ARBA" id="ARBA00004123"/>
    </source>
</evidence>
<evidence type="ECO:0000313" key="10">
    <source>
        <dbReference type="Proteomes" id="UP000799767"/>
    </source>
</evidence>
<feature type="region of interest" description="Disordered" evidence="6">
    <location>
        <begin position="899"/>
        <end position="1024"/>
    </location>
</feature>
<evidence type="ECO:0000256" key="3">
    <source>
        <dbReference type="ARBA" id="ARBA00023125"/>
    </source>
</evidence>
<dbReference type="InterPro" id="IPR044210">
    <property type="entry name" value="Tfc3-like"/>
</dbReference>
<feature type="region of interest" description="Disordered" evidence="6">
    <location>
        <begin position="1205"/>
        <end position="1239"/>
    </location>
</feature>
<feature type="compositionally biased region" description="Polar residues" evidence="6">
    <location>
        <begin position="854"/>
        <end position="863"/>
    </location>
</feature>
<comment type="subcellular location">
    <subcellularLocation>
        <location evidence="1">Nucleus</location>
    </subcellularLocation>
</comment>
<feature type="compositionally biased region" description="Polar residues" evidence="6">
    <location>
        <begin position="612"/>
        <end position="622"/>
    </location>
</feature>
<name>A0A6A6Q205_9PEZI</name>
<feature type="region of interest" description="Disordered" evidence="6">
    <location>
        <begin position="730"/>
        <end position="756"/>
    </location>
</feature>
<dbReference type="GO" id="GO:0003677">
    <property type="term" value="F:DNA binding"/>
    <property type="evidence" value="ECO:0007669"/>
    <property type="project" value="UniProtKB-KW"/>
</dbReference>
<dbReference type="GO" id="GO:0006384">
    <property type="term" value="P:transcription initiation at RNA polymerase III promoter"/>
    <property type="evidence" value="ECO:0007669"/>
    <property type="project" value="InterPro"/>
</dbReference>
<evidence type="ECO:0000256" key="2">
    <source>
        <dbReference type="ARBA" id="ARBA00022553"/>
    </source>
</evidence>
<gene>
    <name evidence="9" type="ORF">BDY17DRAFT_351244</name>
</gene>
<feature type="region of interest" description="Disordered" evidence="6">
    <location>
        <begin position="1504"/>
        <end position="1529"/>
    </location>
</feature>
<accession>A0A6A6Q205</accession>
<feature type="compositionally biased region" description="Polar residues" evidence="6">
    <location>
        <begin position="108"/>
        <end position="123"/>
    </location>
</feature>
<feature type="compositionally biased region" description="Polar residues" evidence="6">
    <location>
        <begin position="900"/>
        <end position="921"/>
    </location>
</feature>
<feature type="region of interest" description="Disordered" evidence="6">
    <location>
        <begin position="1669"/>
        <end position="1767"/>
    </location>
</feature>
<evidence type="ECO:0000259" key="8">
    <source>
        <dbReference type="Pfam" id="PF20222"/>
    </source>
</evidence>
<keyword evidence="10" id="KW-1185">Reference proteome</keyword>
<feature type="compositionally biased region" description="Low complexity" evidence="6">
    <location>
        <begin position="837"/>
        <end position="853"/>
    </location>
</feature>
<dbReference type="Pfam" id="PF20222">
    <property type="entry name" value="DUF6581"/>
    <property type="match status" value="1"/>
</dbReference>
<evidence type="ECO:0000256" key="4">
    <source>
        <dbReference type="ARBA" id="ARBA00023163"/>
    </source>
</evidence>
<feature type="compositionally biased region" description="Basic residues" evidence="6">
    <location>
        <begin position="1670"/>
        <end position="1680"/>
    </location>
</feature>
<feature type="compositionally biased region" description="Basic and acidic residues" evidence="6">
    <location>
        <begin position="335"/>
        <end position="344"/>
    </location>
</feature>
<dbReference type="GO" id="GO:0005634">
    <property type="term" value="C:nucleus"/>
    <property type="evidence" value="ECO:0007669"/>
    <property type="project" value="UniProtKB-SubCell"/>
</dbReference>
<protein>
    <submittedName>
        <fullName evidence="9">Uncharacterized protein</fullName>
    </submittedName>
</protein>
<evidence type="ECO:0000256" key="5">
    <source>
        <dbReference type="ARBA" id="ARBA00023242"/>
    </source>
</evidence>
<dbReference type="RefSeq" id="XP_033592884.1">
    <property type="nucleotide sequence ID" value="XM_033738203.1"/>
</dbReference>
<dbReference type="PANTHER" id="PTHR15180:SF1">
    <property type="entry name" value="GENERAL TRANSCRIPTION FACTOR 3C POLYPEPTIDE 1"/>
    <property type="match status" value="1"/>
</dbReference>
<sequence>MVMASFDELVEQLLYDVALSGSKGIAGEDIEKAVKTYYDSQKPKSPPPQQRPTCLLFSDAPPSNLDVVDSVLVQAVWTWMERHPDVEVKEVHNNDQSIDGVDAEGQPLTANESSPTTQPNPSTRRIFTSEERVWHAIAGHGVDTKRLPAKEFDLLSIIAAHGPDGILQPDVTRLSQQDKRSVPKRTDELAKKGYITKDKVIAAKAHTAILKLSKYATKQDARPQHVQAFPNNKGKGKDNNSGIIYYDEWFSETIRILRENNGIAALEDLRAGLGIFNTLLGRRAYARAIRRLELIGVARKLKAKVESGSGAGSEETWVRCVQLLREPSEADRLSFHGYDSERASKMGPSTGGTQHELDTEADSNDETPVSHGDEEENYFDAPLRTGVRPQWSPDMPAYNFILNIVDGAGVDGISSMDLHARSMGMFWMRPLDEIMARLTDVWQTSQPPHLRHLAIVRDTGVQGKLSHYKYYTLHNFEKAVQAGRAEWTSVTVQQKAPAKPRGLPKTNTHNAGQLDAWGFPQPDPRLFAGRSGSATLRDCQAAARRDTGLTDTEQGVEGALEEEAAAVVPLAGKKRKHSTLETLAVDDDNAQSHPDHKDSSVGPIKRVRRTATESSKTATSVGGANRPDVPATNGNLRSTKAKAAKSSRTIPGVYIDAADAKELRFAQYTKLGRKPLNMVVVFKSDKLKTLPCFGGGSAALGGAAQASAHEDDVLREELVEILVDEDVPEEDRLPRTRQRVGVPVEQTTIPGLDSLLPSSTELARSFPEEPQASAGASDIGAEPFAVAQLAALSKKRKRGRPSNAERAERARLAELQAARKAAQPVQPRTAPANLARSQQPQPQTTASTANSASGTPKTAQSPTPSAPVMQGLHSKEFTRQHPDVKWVHRGNGKYAAVVSSLPQSRDGTSQPEPTVNETGNASDEAPAVTPSSTQSKDGDGQHANADPHVASAGISHSQSPSAGENVDGLRPRSEGLEVDEALSAPPVPSNTQAKSPSINDETSPTVTEEQVPEANHAMSELTPQDATDSLATAAGDDTMSDDENPDELDNLPELVLVDIDASAPTVKVSGKAGVNRHAGTVRANRMQIVLDTMNAARGAFPGSKNMYYPFRTAWSKKYNQQPDRHTAENVVDELVKQRQLNKYEFGFVDKNGTPQKHDILTLPNVLSTSMRVRRLQKSIIDAYPRKFLPKSVEIEDDLLEVATRTHEENGRLGGPVERFPKNGDATTQSRPYKGLPQNRLRDWGTFPTVENVTVRRLANASHGGELPSKATRKASVARHEKLEGEAMQRLLMLAPLQTEYASSGTIGTAGAIGFASDARASLQSFWKTYEAAPRDLADLLHRAQSIEADRRGKAMRTRDKATSVDPEDAFDYELAQVYLWEESLVLKHSVLAAPAKPTFINHHLTAPHVCPINNTGRTRGYEFWSESSPFTLSSLKKCDSEPRPSKRKQKSKAPATAVVPRLDPGPALAPIRPQPAPRPHAQIAPRASLDPMYHRYLGTPLAPASLTPPSTAGGQIAPIAQPAEPRQPNSGEARCMSCVMRQTPCYGGSDTERCDLCKSDGSLCTRVPSDRAQIAQLLGPASQASQVANGQEAQRPIAPAPAPLPVTLSALQQSASQTQGCSRCAKVRKTCKGGTAKVRCGNCAMTGSLCSIVDDDYVKLEKWGRLRTDGKKRKQAVRKNNKPEAEAESPPAVQVSSSGSSQTGDLQVGDPQNVDQSSRGTKRKLPAPTVYKSRKKAKGADVINGEAAADVVEPPNTDAEYRPRASRKRSATELYPIHAPKRSRAKAIAMVDHHRYNTAVALVRLLCGEPSGDSTPHWEIVAHALAFKYAKTSLIQHWEAMSNASKRRLGQLEAGLHDPILAAYEKGDIKDLDFDNLQEADWPALVRWGEVNMPLLTEGSELQDLPKSREALEHGHEVTLKPIQAQSESESNATELAVAKSWARATALTKDDDYNIASAATKLRTLDGSVLQKATDQLEQARTLVRKRGDRQLPGRNYVLSTQALAQFQRWPGKDTEAALLTDAAQARTKMVEDLQNGDQISLESPASGSTMLAMMNMVAQGHLTPRATLSESALAQAKDKTAIDSPFEQPVIFEQGAKFTAKHNLTPGVQVPRTPLAPLQDATPVWIDINGNLITDIWAAVLRSILHVVAFKPGSTAEGIEKAHKGHFWVWEVELVLAWMEKTGLVLRFGAGREVEGLWKGGWRASEWWYCAFSPEIAVWEATTGGEGEIVA</sequence>
<keyword evidence="3" id="KW-0238">DNA-binding</keyword>
<feature type="region of interest" description="Disordered" evidence="6">
    <location>
        <begin position="91"/>
        <end position="123"/>
    </location>
</feature>
<feature type="compositionally biased region" description="Polar residues" evidence="6">
    <location>
        <begin position="989"/>
        <end position="1008"/>
    </location>
</feature>
<feature type="domain" description="B-block binding subunit of TFIIIC" evidence="7">
    <location>
        <begin position="149"/>
        <end position="217"/>
    </location>
</feature>
<reference evidence="9" key="1">
    <citation type="journal article" date="2020" name="Stud. Mycol.">
        <title>101 Dothideomycetes genomes: a test case for predicting lifestyles and emergence of pathogens.</title>
        <authorList>
            <person name="Haridas S."/>
            <person name="Albert R."/>
            <person name="Binder M."/>
            <person name="Bloem J."/>
            <person name="Labutti K."/>
            <person name="Salamov A."/>
            <person name="Andreopoulos B."/>
            <person name="Baker S."/>
            <person name="Barry K."/>
            <person name="Bills G."/>
            <person name="Bluhm B."/>
            <person name="Cannon C."/>
            <person name="Castanera R."/>
            <person name="Culley D."/>
            <person name="Daum C."/>
            <person name="Ezra D."/>
            <person name="Gonzalez J."/>
            <person name="Henrissat B."/>
            <person name="Kuo A."/>
            <person name="Liang C."/>
            <person name="Lipzen A."/>
            <person name="Lutzoni F."/>
            <person name="Magnuson J."/>
            <person name="Mondo S."/>
            <person name="Nolan M."/>
            <person name="Ohm R."/>
            <person name="Pangilinan J."/>
            <person name="Park H.-J."/>
            <person name="Ramirez L."/>
            <person name="Alfaro M."/>
            <person name="Sun H."/>
            <person name="Tritt A."/>
            <person name="Yoshinaga Y."/>
            <person name="Zwiers L.-H."/>
            <person name="Turgeon B."/>
            <person name="Goodwin S."/>
            <person name="Spatafora J."/>
            <person name="Crous P."/>
            <person name="Grigoriev I."/>
        </authorList>
    </citation>
    <scope>NUCLEOTIDE SEQUENCE</scope>
    <source>
        <strain evidence="9">CBS 113389</strain>
    </source>
</reference>
<dbReference type="GeneID" id="54479205"/>
<feature type="region of interest" description="Disordered" evidence="6">
    <location>
        <begin position="584"/>
        <end position="644"/>
    </location>
</feature>
<feature type="region of interest" description="Disordered" evidence="6">
    <location>
        <begin position="816"/>
        <end position="869"/>
    </location>
</feature>